<dbReference type="GO" id="GO:0005829">
    <property type="term" value="C:cytosol"/>
    <property type="evidence" value="ECO:0007669"/>
    <property type="project" value="TreeGrafter"/>
</dbReference>
<dbReference type="AlphaFoldDB" id="A0A429G8L5"/>
<dbReference type="PANTHER" id="PTHR42679:SF2">
    <property type="entry name" value="S-METHYL-5'-THIOADENOSINE PHOSPHORYLASE"/>
    <property type="match status" value="1"/>
</dbReference>
<dbReference type="SUPFAM" id="SSF53167">
    <property type="entry name" value="Purine and uridine phosphorylases"/>
    <property type="match status" value="1"/>
</dbReference>
<dbReference type="FunFam" id="3.40.50.1580:FF:000012">
    <property type="entry name" value="Probable 6-oxopurine nucleoside phosphorylase"/>
    <property type="match status" value="1"/>
</dbReference>
<name>A0A429G8L5_9CREN</name>
<dbReference type="UniPathway" id="UPA00606"/>
<comment type="caution">
    <text evidence="5">Lacks conserved residue(s) required for the propagation of feature annotation.</text>
</comment>
<organism evidence="7 8">
    <name type="scientific">Candidatus Korarchaeum cryptofilum</name>
    <dbReference type="NCBI Taxonomy" id="498846"/>
    <lineage>
        <taxon>Archaea</taxon>
        <taxon>Thermoproteota</taxon>
        <taxon>Candidatus Korarchaeia</taxon>
        <taxon>Candidatus Korarchaeales</taxon>
        <taxon>Candidatus Korarchaeaceae</taxon>
        <taxon>Candidatus Korarchaeum</taxon>
    </lineage>
</organism>
<dbReference type="Pfam" id="PF01048">
    <property type="entry name" value="PNP_UDP_1"/>
    <property type="match status" value="1"/>
</dbReference>
<comment type="miscellaneous">
    <text evidence="5">Although this enzyme belongs to the family of MTA phosphorylases based on sequence homology, it has been shown that conserved amino acid substitutions in the substrate binding pocket convert the substrate specificity of this enzyme from 6-aminopurines to 6-oxopurines.</text>
</comment>
<dbReference type="GO" id="GO:0006166">
    <property type="term" value="P:purine ribonucleoside salvage"/>
    <property type="evidence" value="ECO:0007669"/>
    <property type="project" value="UniProtKB-UniRule"/>
</dbReference>
<feature type="binding site" evidence="5">
    <location>
        <begin position="48"/>
        <end position="49"/>
    </location>
    <ligand>
        <name>phosphate</name>
        <dbReference type="ChEBI" id="CHEBI:43474"/>
    </ligand>
</feature>
<feature type="domain" description="Nucleoside phosphorylase" evidence="6">
    <location>
        <begin position="3"/>
        <end position="251"/>
    </location>
</feature>
<feature type="binding site" evidence="5">
    <location>
        <position position="192"/>
    </location>
    <ligand>
        <name>phosphate</name>
        <dbReference type="ChEBI" id="CHEBI:43474"/>
    </ligand>
</feature>
<dbReference type="PANTHER" id="PTHR42679">
    <property type="entry name" value="S-METHYL-5'-THIOADENOSINE PHOSPHORYLASE"/>
    <property type="match status" value="1"/>
</dbReference>
<gene>
    <name evidence="7" type="ORF">D9Q81_01715</name>
</gene>
<evidence type="ECO:0000256" key="4">
    <source>
        <dbReference type="ARBA" id="ARBA00063054"/>
    </source>
</evidence>
<feature type="binding site" evidence="5">
    <location>
        <position position="10"/>
    </location>
    <ligand>
        <name>phosphate</name>
        <dbReference type="ChEBI" id="CHEBI:43474"/>
    </ligand>
</feature>
<dbReference type="CDD" id="cd09010">
    <property type="entry name" value="MTAP_SsMTAPII_like_MTIP"/>
    <property type="match status" value="1"/>
</dbReference>
<dbReference type="Gene3D" id="3.40.50.1580">
    <property type="entry name" value="Nucleoside phosphorylase domain"/>
    <property type="match status" value="1"/>
</dbReference>
<dbReference type="GO" id="GO:0017061">
    <property type="term" value="F:S-methyl-5-thioadenosine phosphorylase activity"/>
    <property type="evidence" value="ECO:0007669"/>
    <property type="project" value="InterPro"/>
</dbReference>
<keyword evidence="1 5" id="KW-0328">Glycosyltransferase</keyword>
<dbReference type="EC" id="2.4.2.1" evidence="5"/>
<evidence type="ECO:0000256" key="1">
    <source>
        <dbReference type="ARBA" id="ARBA00022676"/>
    </source>
</evidence>
<dbReference type="InterPro" id="IPR010044">
    <property type="entry name" value="MTAP"/>
</dbReference>
<dbReference type="Proteomes" id="UP000278149">
    <property type="component" value="Unassembled WGS sequence"/>
</dbReference>
<dbReference type="EMBL" id="RCOR01000014">
    <property type="protein sequence ID" value="RSN70126.1"/>
    <property type="molecule type" value="Genomic_DNA"/>
</dbReference>
<accession>A0A429G8L5</accession>
<feature type="site" description="Important for substrate specificity" evidence="5">
    <location>
        <position position="228"/>
    </location>
</feature>
<evidence type="ECO:0000259" key="6">
    <source>
        <dbReference type="Pfam" id="PF01048"/>
    </source>
</evidence>
<comment type="catalytic activity">
    <reaction evidence="5">
        <text>a purine D-ribonucleoside + phosphate = a purine nucleobase + alpha-D-ribose 1-phosphate</text>
        <dbReference type="Rhea" id="RHEA:19805"/>
        <dbReference type="ChEBI" id="CHEBI:26386"/>
        <dbReference type="ChEBI" id="CHEBI:43474"/>
        <dbReference type="ChEBI" id="CHEBI:57720"/>
        <dbReference type="ChEBI" id="CHEBI:142355"/>
        <dbReference type="EC" id="2.4.2.1"/>
    </reaction>
</comment>
<proteinExistence type="inferred from homology"/>
<evidence type="ECO:0000313" key="8">
    <source>
        <dbReference type="Proteomes" id="UP000278149"/>
    </source>
</evidence>
<keyword evidence="3 5" id="KW-0660">Purine salvage</keyword>
<reference evidence="7 8" key="1">
    <citation type="submission" date="2018-10" db="EMBL/GenBank/DDBJ databases">
        <title>Co-occurring genomic capacity for anaerobic methane metabolism and dissimilatory sulfite reduction discovered in the Korarchaeota.</title>
        <authorList>
            <person name="Mckay L.J."/>
            <person name="Dlakic M."/>
            <person name="Fields M.W."/>
            <person name="Delmont T.O."/>
            <person name="Eren A.M."/>
            <person name="Jay Z.J."/>
            <person name="Klingelsmith K.B."/>
            <person name="Rusch D.B."/>
            <person name="Inskeep W.P."/>
        </authorList>
    </citation>
    <scope>NUCLEOTIDE SEQUENCE [LARGE SCALE GENOMIC DNA]</scope>
    <source>
        <strain evidence="7 8">WS</strain>
    </source>
</reference>
<keyword evidence="2 5" id="KW-0808">Transferase</keyword>
<comment type="subunit">
    <text evidence="4 5">Homohexamer. Dimer of a homotrimer.</text>
</comment>
<comment type="function">
    <text evidence="5">Purine nucleoside phosphorylase which is highly specific for 6-oxopurine nucleosides. Cleaves guanosine or inosine to respective bases and sugar-1-phosphate molecules. Involved in purine salvage.</text>
</comment>
<comment type="similarity">
    <text evidence="5">Belongs to the PNP/MTAP phosphorylase family. MTAP subfamily.</text>
</comment>
<sequence>MVRVGIIGGSGLYELLENPRIVRLDTPFGHCDVQLGELAGEEVAFIPRHGTSHRLPPYKVNYKANLYALNMLEVERIIATNAVGSINPALEPGTIVIPHDFIDMTKCRDVTFYDGETTIKVRGREVSGVVHVSMTPYTYCPEIRASIIEAAEHMGLGVRDGGVYVCTEGNRFETPAEIRAFSILGGDIVGMTGCPEASLARELAICYASISVVTNYAAGVSGAVKLTQGEVIEIFSRKIQDISRLIEETIRRIPKRRECPCKDALSEYLK</sequence>
<dbReference type="NCBIfam" id="NF006599">
    <property type="entry name" value="PRK09136.1"/>
    <property type="match status" value="1"/>
</dbReference>
<dbReference type="HAMAP" id="MF_01963">
    <property type="entry name" value="MTAP"/>
    <property type="match status" value="1"/>
</dbReference>
<evidence type="ECO:0000256" key="3">
    <source>
        <dbReference type="ARBA" id="ARBA00022726"/>
    </source>
</evidence>
<feature type="binding site" evidence="5">
    <location>
        <begin position="215"/>
        <end position="217"/>
    </location>
    <ligand>
        <name>substrate</name>
    </ligand>
</feature>
<dbReference type="InterPro" id="IPR000845">
    <property type="entry name" value="Nucleoside_phosphorylase_d"/>
</dbReference>
<evidence type="ECO:0000313" key="7">
    <source>
        <dbReference type="EMBL" id="RSN70126.1"/>
    </source>
</evidence>
<feature type="binding site" evidence="5">
    <location>
        <position position="191"/>
    </location>
    <ligand>
        <name>substrate</name>
    </ligand>
</feature>
<dbReference type="RefSeq" id="WP_125740795.1">
    <property type="nucleotide sequence ID" value="NZ_RCOR01000014.1"/>
</dbReference>
<evidence type="ECO:0000256" key="5">
    <source>
        <dbReference type="HAMAP-Rule" id="MF_01963"/>
    </source>
</evidence>
<evidence type="ECO:0000256" key="2">
    <source>
        <dbReference type="ARBA" id="ARBA00022679"/>
    </source>
</evidence>
<comment type="pathway">
    <text evidence="5">Purine metabolism; purine nucleoside salvage.</text>
</comment>
<dbReference type="InterPro" id="IPR035994">
    <property type="entry name" value="Nucleoside_phosphorylase_sf"/>
</dbReference>
<dbReference type="GO" id="GO:0019509">
    <property type="term" value="P:L-methionine salvage from methylthioadenosine"/>
    <property type="evidence" value="ECO:0007669"/>
    <property type="project" value="TreeGrafter"/>
</dbReference>
<feature type="site" description="Important for substrate specificity" evidence="5">
    <location>
        <position position="173"/>
    </location>
</feature>
<comment type="caution">
    <text evidence="7">The sequence shown here is derived from an EMBL/GenBank/DDBJ whole genome shotgun (WGS) entry which is preliminary data.</text>
</comment>
<protein>
    <recommendedName>
        <fullName evidence="5">Probable 6-oxopurine nucleoside phosphorylase</fullName>
        <ecNumber evidence="5">2.4.2.1</ecNumber>
    </recommendedName>
    <alternativeName>
        <fullName evidence="5">Purine nucleoside phosphorylase</fullName>
        <shortName evidence="5">PNP</shortName>
    </alternativeName>
</protein>